<organism evidence="2 3">
    <name type="scientific">Portunus trituberculatus</name>
    <name type="common">Swimming crab</name>
    <name type="synonym">Neptunus trituberculatus</name>
    <dbReference type="NCBI Taxonomy" id="210409"/>
    <lineage>
        <taxon>Eukaryota</taxon>
        <taxon>Metazoa</taxon>
        <taxon>Ecdysozoa</taxon>
        <taxon>Arthropoda</taxon>
        <taxon>Crustacea</taxon>
        <taxon>Multicrustacea</taxon>
        <taxon>Malacostraca</taxon>
        <taxon>Eumalacostraca</taxon>
        <taxon>Eucarida</taxon>
        <taxon>Decapoda</taxon>
        <taxon>Pleocyemata</taxon>
        <taxon>Brachyura</taxon>
        <taxon>Eubrachyura</taxon>
        <taxon>Portunoidea</taxon>
        <taxon>Portunidae</taxon>
        <taxon>Portuninae</taxon>
        <taxon>Portunus</taxon>
    </lineage>
</organism>
<dbReference type="AlphaFoldDB" id="A0A5B7E2C0"/>
<reference evidence="2 3" key="1">
    <citation type="submission" date="2019-05" db="EMBL/GenBank/DDBJ databases">
        <title>Another draft genome of Portunus trituberculatus and its Hox gene families provides insights of decapod evolution.</title>
        <authorList>
            <person name="Jeong J.-H."/>
            <person name="Song I."/>
            <person name="Kim S."/>
            <person name="Choi T."/>
            <person name="Kim D."/>
            <person name="Ryu S."/>
            <person name="Kim W."/>
        </authorList>
    </citation>
    <scope>NUCLEOTIDE SEQUENCE [LARGE SCALE GENOMIC DNA]</scope>
    <source>
        <tissue evidence="2">Muscle</tissue>
    </source>
</reference>
<gene>
    <name evidence="2" type="ORF">E2C01_020728</name>
</gene>
<sequence length="67" mass="6985">MLQCPSVSQSAPSQYSSSKGSQCSQGSCNIRSVQCDEDGQPMDMVFWKSPSLIQGGLNASSASLLGP</sequence>
<name>A0A5B7E2C0_PORTR</name>
<dbReference type="EMBL" id="VSRR010001767">
    <property type="protein sequence ID" value="MPC27555.1"/>
    <property type="molecule type" value="Genomic_DNA"/>
</dbReference>
<proteinExistence type="predicted"/>
<evidence type="ECO:0000313" key="3">
    <source>
        <dbReference type="Proteomes" id="UP000324222"/>
    </source>
</evidence>
<comment type="caution">
    <text evidence="2">The sequence shown here is derived from an EMBL/GenBank/DDBJ whole genome shotgun (WGS) entry which is preliminary data.</text>
</comment>
<evidence type="ECO:0000256" key="1">
    <source>
        <dbReference type="SAM" id="MobiDB-lite"/>
    </source>
</evidence>
<feature type="region of interest" description="Disordered" evidence="1">
    <location>
        <begin position="1"/>
        <end position="27"/>
    </location>
</feature>
<protein>
    <submittedName>
        <fullName evidence="2">Uncharacterized protein</fullName>
    </submittedName>
</protein>
<accession>A0A5B7E2C0</accession>
<dbReference type="Proteomes" id="UP000324222">
    <property type="component" value="Unassembled WGS sequence"/>
</dbReference>
<keyword evidence="3" id="KW-1185">Reference proteome</keyword>
<evidence type="ECO:0000313" key="2">
    <source>
        <dbReference type="EMBL" id="MPC27555.1"/>
    </source>
</evidence>